<reference evidence="2" key="1">
    <citation type="submission" date="2016-10" db="EMBL/GenBank/DDBJ databases">
        <authorList>
            <person name="Varghese N."/>
            <person name="Submissions S."/>
        </authorList>
    </citation>
    <scope>NUCLEOTIDE SEQUENCE [LARGE SCALE GENOMIC DNA]</scope>
    <source>
        <strain evidence="2">DSM 12111</strain>
    </source>
</reference>
<dbReference type="EMBL" id="FNSC01000001">
    <property type="protein sequence ID" value="SED99931.1"/>
    <property type="molecule type" value="Genomic_DNA"/>
</dbReference>
<evidence type="ECO:0000313" key="2">
    <source>
        <dbReference type="Proteomes" id="UP000242849"/>
    </source>
</evidence>
<gene>
    <name evidence="1" type="ORF">SAMN05421553_3811</name>
</gene>
<protein>
    <submittedName>
        <fullName evidence="1">Uncharacterized protein</fullName>
    </submittedName>
</protein>
<dbReference type="Proteomes" id="UP000242849">
    <property type="component" value="Unassembled WGS sequence"/>
</dbReference>
<evidence type="ECO:0000313" key="1">
    <source>
        <dbReference type="EMBL" id="SED99931.1"/>
    </source>
</evidence>
<dbReference type="OrthoDB" id="6873160at2"/>
<accession>A0A1H5F977</accession>
<proteinExistence type="predicted"/>
<dbReference type="STRING" id="53406.SAMN05421553_3811"/>
<organism evidence="1 2">
    <name type="scientific">Pseudomonas anguilliseptica</name>
    <dbReference type="NCBI Taxonomy" id="53406"/>
    <lineage>
        <taxon>Bacteria</taxon>
        <taxon>Pseudomonadati</taxon>
        <taxon>Pseudomonadota</taxon>
        <taxon>Gammaproteobacteria</taxon>
        <taxon>Pseudomonadales</taxon>
        <taxon>Pseudomonadaceae</taxon>
        <taxon>Pseudomonas</taxon>
    </lineage>
</organism>
<dbReference type="RefSeq" id="WP_090385804.1">
    <property type="nucleotide sequence ID" value="NZ_FNSC01000001.1"/>
</dbReference>
<name>A0A1H5F977_PSEAG</name>
<dbReference type="AlphaFoldDB" id="A0A1H5F977"/>
<keyword evidence="2" id="KW-1185">Reference proteome</keyword>
<sequence length="392" mass="40883">MKEARTDNWAKGANNLARPERLPEGFVRSLTNLDPAAGGQLDLRAGYERVAIGNVRLAVAMTEQVIYVAGAVIGCHSINTNSARAIGSVSPNGEIAGVELNGEVFIASVADSLRTNGEWVKPWAVPEPAMRVEVIDGALPAGIYKIAVTALGADGEESGADPLIVRLVEGKALRVTSTDPRALRLYVSKENGATLYSQGPLIAGAMAVTRVADDAERLTTGGLVPLPACSMLAVYKGVILGVYDTFVLMTAPMLPHLFDPVSGFFQFPVAPSLIAPTDGGVYVAAGDKTYFLTLLETATPSMRVVLEVGAVQGSAVKLPDGSAAWFTRYGLAIGGAGGEISLPNRQTYAPDLAARGASGVLEHRGNSMVITTMRGAVTANNLATGDFAELET</sequence>